<evidence type="ECO:0000256" key="2">
    <source>
        <dbReference type="SAM" id="MobiDB-lite"/>
    </source>
</evidence>
<evidence type="ECO:0000313" key="3">
    <source>
        <dbReference type="EMBL" id="THH09337.1"/>
    </source>
</evidence>
<keyword evidence="4" id="KW-1185">Reference proteome</keyword>
<dbReference type="PANTHER" id="PTHR12161">
    <property type="entry name" value="IST1 FAMILY MEMBER"/>
    <property type="match status" value="1"/>
</dbReference>
<name>A0A4S4LCM6_9AGAM</name>
<feature type="compositionally biased region" description="Basic and acidic residues" evidence="2">
    <location>
        <begin position="203"/>
        <end position="217"/>
    </location>
</feature>
<evidence type="ECO:0000256" key="1">
    <source>
        <dbReference type="ARBA" id="ARBA00005536"/>
    </source>
</evidence>
<feature type="region of interest" description="Disordered" evidence="2">
    <location>
        <begin position="174"/>
        <end position="254"/>
    </location>
</feature>
<dbReference type="Pfam" id="PF03398">
    <property type="entry name" value="Ist1"/>
    <property type="match status" value="1"/>
</dbReference>
<comment type="caution">
    <text evidence="3">The sequence shown here is derived from an EMBL/GenBank/DDBJ whole genome shotgun (WGS) entry which is preliminary data.</text>
</comment>
<accession>A0A4S4LCM6</accession>
<dbReference type="InterPro" id="IPR005061">
    <property type="entry name" value="Ist1"/>
</dbReference>
<dbReference type="FunFam" id="1.20.1260.60:FF:000002">
    <property type="entry name" value="Vacuolar protein sorting-associated protein IST1"/>
    <property type="match status" value="1"/>
</dbReference>
<protein>
    <submittedName>
        <fullName evidence="3">Uncharacterized protein</fullName>
    </submittedName>
</protein>
<gene>
    <name evidence="3" type="ORF">EW145_g2093</name>
</gene>
<dbReference type="OrthoDB" id="29853at2759"/>
<comment type="similarity">
    <text evidence="1">Belongs to the IST1 family.</text>
</comment>
<evidence type="ECO:0000313" key="4">
    <source>
        <dbReference type="Proteomes" id="UP000308199"/>
    </source>
</evidence>
<dbReference type="AlphaFoldDB" id="A0A4S4LCM6"/>
<proteinExistence type="inferred from homology"/>
<dbReference type="GO" id="GO:0015031">
    <property type="term" value="P:protein transport"/>
    <property type="evidence" value="ECO:0007669"/>
    <property type="project" value="InterPro"/>
</dbReference>
<reference evidence="3 4" key="1">
    <citation type="submission" date="2019-02" db="EMBL/GenBank/DDBJ databases">
        <title>Genome sequencing of the rare red list fungi Phellinidium pouzarii.</title>
        <authorList>
            <person name="Buettner E."/>
            <person name="Kellner H."/>
        </authorList>
    </citation>
    <scope>NUCLEOTIDE SEQUENCE [LARGE SCALE GENOMIC DNA]</scope>
    <source>
        <strain evidence="3 4">DSM 108285</strain>
    </source>
</reference>
<dbReference type="Proteomes" id="UP000308199">
    <property type="component" value="Unassembled WGS sequence"/>
</dbReference>
<organism evidence="3 4">
    <name type="scientific">Phellinidium pouzarii</name>
    <dbReference type="NCBI Taxonomy" id="167371"/>
    <lineage>
        <taxon>Eukaryota</taxon>
        <taxon>Fungi</taxon>
        <taxon>Dikarya</taxon>
        <taxon>Basidiomycota</taxon>
        <taxon>Agaricomycotina</taxon>
        <taxon>Agaricomycetes</taxon>
        <taxon>Hymenochaetales</taxon>
        <taxon>Hymenochaetaceae</taxon>
        <taxon>Phellinidium</taxon>
    </lineage>
</organism>
<sequence>MPPWNAAKTKIQLRYDNRIAVQRLRLLQEKKEAQAKMARRDIATHLEQRKLEKARVKVESVISEDIHVELLELLELYCELLIARFGLLEQNLREPDPGISEGVCSIIHAAPRTELKELHVLRDILMHKFGRDFAIAVMENRDGCVMKKLEYKTPPPKLVDAYLKEIAKGYGIAWTPDPEDHDDSDSGGGHKESVLPPAIEPPLLDKSKFVADDDSPKLPDILPTEDPDKSGPEPKALGSTPAPAPPRPKSPEDEFTALAKRFEALKTRR</sequence>
<dbReference type="EMBL" id="SGPK01000067">
    <property type="protein sequence ID" value="THH09337.1"/>
    <property type="molecule type" value="Genomic_DNA"/>
</dbReference>
<dbReference type="PANTHER" id="PTHR12161:SF5">
    <property type="entry name" value="IST1 HOMOLOG"/>
    <property type="match status" value="1"/>
</dbReference>
<dbReference type="InterPro" id="IPR042277">
    <property type="entry name" value="IST1-like"/>
</dbReference>
<dbReference type="Gene3D" id="1.20.1260.60">
    <property type="entry name" value="Vacuolar protein sorting-associated protein Ist1"/>
    <property type="match status" value="1"/>
</dbReference>